<reference evidence="3" key="1">
    <citation type="submission" date="2015-10" db="EMBL/GenBank/DDBJ databases">
        <title>EvidentialGene: Evidence-directed Construction of Complete mRNA Transcriptomes without Genomes.</title>
        <authorList>
            <person name="Gilbert D.G."/>
        </authorList>
    </citation>
    <scope>NUCLEOTIDE SEQUENCE</scope>
</reference>
<dbReference type="OrthoDB" id="10436635at2759"/>
<feature type="region of interest" description="Disordered" evidence="1">
    <location>
        <begin position="134"/>
        <end position="247"/>
    </location>
</feature>
<feature type="chain" id="PRO_5007420636" evidence="2">
    <location>
        <begin position="24"/>
        <end position="910"/>
    </location>
</feature>
<feature type="region of interest" description="Disordered" evidence="1">
    <location>
        <begin position="57"/>
        <end position="79"/>
    </location>
</feature>
<feature type="region of interest" description="Disordered" evidence="1">
    <location>
        <begin position="505"/>
        <end position="524"/>
    </location>
</feature>
<evidence type="ECO:0000256" key="2">
    <source>
        <dbReference type="SAM" id="SignalP"/>
    </source>
</evidence>
<feature type="compositionally biased region" description="Polar residues" evidence="1">
    <location>
        <begin position="165"/>
        <end position="180"/>
    </location>
</feature>
<dbReference type="AlphaFoldDB" id="A0A0N8CAI5"/>
<feature type="region of interest" description="Disordered" evidence="1">
    <location>
        <begin position="588"/>
        <end position="893"/>
    </location>
</feature>
<feature type="compositionally biased region" description="Polar residues" evidence="1">
    <location>
        <begin position="505"/>
        <end position="523"/>
    </location>
</feature>
<feature type="signal peptide" evidence="2">
    <location>
        <begin position="1"/>
        <end position="23"/>
    </location>
</feature>
<feature type="compositionally biased region" description="Basic and acidic residues" evidence="1">
    <location>
        <begin position="754"/>
        <end position="767"/>
    </location>
</feature>
<name>A0A0N8CAI5_9CRUS</name>
<feature type="compositionally biased region" description="Polar residues" evidence="1">
    <location>
        <begin position="729"/>
        <end position="753"/>
    </location>
</feature>
<dbReference type="EMBL" id="GDIQ01083647">
    <property type="protein sequence ID" value="JAN11090.1"/>
    <property type="molecule type" value="Transcribed_RNA"/>
</dbReference>
<dbReference type="EMBL" id="GDIQ01098779">
    <property type="protein sequence ID" value="JAL52947.1"/>
    <property type="molecule type" value="Transcribed_RNA"/>
</dbReference>
<feature type="compositionally biased region" description="Basic and acidic residues" evidence="1">
    <location>
        <begin position="806"/>
        <end position="818"/>
    </location>
</feature>
<feature type="compositionally biased region" description="Low complexity" evidence="1">
    <location>
        <begin position="703"/>
        <end position="714"/>
    </location>
</feature>
<feature type="compositionally biased region" description="Basic and acidic residues" evidence="1">
    <location>
        <begin position="874"/>
        <end position="885"/>
    </location>
</feature>
<feature type="compositionally biased region" description="Basic and acidic residues" evidence="1">
    <location>
        <begin position="845"/>
        <end position="860"/>
    </location>
</feature>
<organism evidence="3">
    <name type="scientific">Daphnia magna</name>
    <dbReference type="NCBI Taxonomy" id="35525"/>
    <lineage>
        <taxon>Eukaryota</taxon>
        <taxon>Metazoa</taxon>
        <taxon>Ecdysozoa</taxon>
        <taxon>Arthropoda</taxon>
        <taxon>Crustacea</taxon>
        <taxon>Branchiopoda</taxon>
        <taxon>Diplostraca</taxon>
        <taxon>Cladocera</taxon>
        <taxon>Anomopoda</taxon>
        <taxon>Daphniidae</taxon>
        <taxon>Daphnia</taxon>
    </lineage>
</organism>
<accession>A0A0N8CAI5</accession>
<evidence type="ECO:0000313" key="3">
    <source>
        <dbReference type="EMBL" id="JAL52947.1"/>
    </source>
</evidence>
<keyword evidence="2" id="KW-0732">Signal</keyword>
<sequence length="910" mass="94698">MPFSRVVLIIVTLIILDYAQVAANEDLEVSESKGKKFPRHIQTNVRTNTQRRRLFLRNGAARGRSDSSENGGEENDPPGYVIISYGGRIGKKDNGQRYSNKYGSDYSVEYVGNLYGYEDAHGYGNGYNSGHIEHSGHSSGYGGVTSSHQGTSTGGGSDEDDEFKGNTQFTSDVSVMNGDTGSDETKDSGGSIDDPMVTGEDAGAIKDSKGNADLVGEATPPAGGSTATDETVAINGPTTDDASAVGGDATGIEASKGKDEVMVDSVITGGDATVSMDGTEAIGGETGTVIATGTVETMDELMALLDDIGGSEGSTSPIKSMDDLMAIIGEAEGVEGLGDITGLTDHTAGIDGSIGNTGSIGSPVDSFTTGAEVNDEDSHSGIKAGSLEEDTYSSSIEDEYTVTFDFVTEDEAVELGAYTKSAAEQNPYSPANNDDFSISFLTADTAKASASGTEVASEIATIEKGNSKIMSEPAEMIKAEALTTTEETGKMVAKPAEMMNVGGKESTSMLDTESAPSPGSERSISPIVVPEINANSLRRMGRNGHDSRRPVNYRNGDRRLIVAGKVNHPGNRVRPQSRAISSLPIENQKHRNLPGNGEKVHSTRGKIGPATVRNVPMNKPMKLVRPNGGTSGNGASKFRSIGEGTSAIRGMKENGPMGSKSVREIQSGPGKIKPMSGNVDMVNKDRGTGSTKSVSVAPITEQSKNGPSSNPSGNTGSGKKRFLSMGKGRNTSGNSGKLESGSASTKSAKTQSGNEEKVKKGNGDKMSGHGGKGSTRPARPAQLMSPPPSKEMMRPNPMKGDTASENQEKGEVTSEKPAGKGSKATKNSVKDKRQISTSSSPSSSEKGKKGSEKGSGKETDTSESTVKTSSGGGEKGEKVNGDEGKQNGGFVRNAPLNIVRYLRKGIGRYL</sequence>
<evidence type="ECO:0000256" key="1">
    <source>
        <dbReference type="SAM" id="MobiDB-lite"/>
    </source>
</evidence>
<protein>
    <submittedName>
        <fullName evidence="3">Uncharacterized protein</fullName>
    </submittedName>
</protein>
<proteinExistence type="predicted"/>